<dbReference type="InterPro" id="IPR016787">
    <property type="entry name" value="UCP021328"/>
</dbReference>
<comment type="caution">
    <text evidence="2">The sequence shown here is derived from an EMBL/GenBank/DDBJ whole genome shotgun (WGS) entry which is preliminary data.</text>
</comment>
<dbReference type="RefSeq" id="WP_000784700.1">
    <property type="nucleotide sequence ID" value="NZ_ALSF01000068.1"/>
</dbReference>
<evidence type="ECO:0000256" key="1">
    <source>
        <dbReference type="SAM" id="MobiDB-lite"/>
    </source>
</evidence>
<dbReference type="EMBL" id="ALSF01000068">
    <property type="protein sequence ID" value="EPU39167.1"/>
    <property type="molecule type" value="Genomic_DNA"/>
</dbReference>
<evidence type="ECO:0008006" key="4">
    <source>
        <dbReference type="Google" id="ProtNLM"/>
    </source>
</evidence>
<dbReference type="Proteomes" id="UP000015176">
    <property type="component" value="Unassembled WGS sequence"/>
</dbReference>
<evidence type="ECO:0000313" key="3">
    <source>
        <dbReference type="Proteomes" id="UP000015176"/>
    </source>
</evidence>
<dbReference type="GeneID" id="66885066"/>
<evidence type="ECO:0000313" key="2">
    <source>
        <dbReference type="EMBL" id="EPU39167.1"/>
    </source>
</evidence>
<proteinExistence type="predicted"/>
<organism evidence="2 3">
    <name type="scientific">Streptococcus agalactiae MRI Z1-216</name>
    <dbReference type="NCBI Taxonomy" id="1154879"/>
    <lineage>
        <taxon>Bacteria</taxon>
        <taxon>Bacillati</taxon>
        <taxon>Bacillota</taxon>
        <taxon>Bacilli</taxon>
        <taxon>Lactobacillales</taxon>
        <taxon>Streptococcaceae</taxon>
        <taxon>Streptococcus</taxon>
    </lineage>
</organism>
<accession>A0AAD3A5K5</accession>
<protein>
    <recommendedName>
        <fullName evidence="4">DUF2992 domain-containing protein</fullName>
    </recommendedName>
</protein>
<name>A0AAD3A5K5_STRAG</name>
<feature type="region of interest" description="Disordered" evidence="1">
    <location>
        <begin position="107"/>
        <end position="139"/>
    </location>
</feature>
<feature type="region of interest" description="Disordered" evidence="1">
    <location>
        <begin position="67"/>
        <end position="89"/>
    </location>
</feature>
<feature type="compositionally biased region" description="Basic and acidic residues" evidence="1">
    <location>
        <begin position="67"/>
        <end position="83"/>
    </location>
</feature>
<dbReference type="PIRSF" id="PIRSF021328">
    <property type="entry name" value="UCP021328"/>
    <property type="match status" value="1"/>
</dbReference>
<dbReference type="AlphaFoldDB" id="A0AAD3A5K5"/>
<gene>
    <name evidence="2" type="ORF">SAG0164_04635</name>
</gene>
<sequence>MKMTVYFDGNFWLGLIEYDDDGDYKVFRYFFGKEPKDDDVFNFINHKLNDLIKKYEFVKTDISLKRTNEHKKSPKRMQREINREKRKPVVSTKAQLAMKTIHMSIKNERQLSQKCKKNELRKHRYQLKQEKRYQKKKGH</sequence>
<dbReference type="Pfam" id="PF11208">
    <property type="entry name" value="DUF2992"/>
    <property type="match status" value="1"/>
</dbReference>
<reference evidence="2 3" key="1">
    <citation type="submission" date="2012-07" db="EMBL/GenBank/DDBJ databases">
        <authorList>
            <person name="Moroni P."/>
            <person name="Richards V.P."/>
            <person name="Durkin S.A.S."/>
            <person name="Kim M."/>
            <person name="Pavinski Bitar P.D."/>
            <person name="Stanhope M.J."/>
            <person name="Town C.D."/>
            <person name="Zadoks R.N."/>
            <person name="Venter J.C."/>
        </authorList>
    </citation>
    <scope>NUCLEOTIDE SEQUENCE [LARGE SCALE GENOMIC DNA]</scope>
    <source>
        <strain evidence="2 3">MRI Z1-216</strain>
    </source>
</reference>